<dbReference type="Pfam" id="PF11248">
    <property type="entry name" value="DUF3046"/>
    <property type="match status" value="1"/>
</dbReference>
<dbReference type="AlphaFoldDB" id="A0AAX2SCB2"/>
<protein>
    <submittedName>
        <fullName evidence="1">DUF3046 domain-containing protein</fullName>
    </submittedName>
</protein>
<dbReference type="InterPro" id="IPR021408">
    <property type="entry name" value="DUF3046"/>
</dbReference>
<evidence type="ECO:0000313" key="1">
    <source>
        <dbReference type="EMBL" id="TFI00051.1"/>
    </source>
</evidence>
<accession>A0AAX2SCB2</accession>
<reference evidence="1 2" key="1">
    <citation type="submission" date="2019-03" db="EMBL/GenBank/DDBJ databases">
        <title>Genome Sequencing and Assembly of Various Microbes Isolated from Alder Root Nodule.</title>
        <authorList>
            <person name="Swanson E."/>
            <person name="Sevigny J.L."/>
            <person name="Pesce C."/>
            <person name="Davis I."/>
            <person name="Kleiner V."/>
            <person name="Tisa L."/>
        </authorList>
    </citation>
    <scope>NUCLEOTIDE SEQUENCE [LARGE SCALE GENOMIC DNA]</scope>
    <source>
        <strain evidence="1 2">4R-31</strain>
    </source>
</reference>
<proteinExistence type="predicted"/>
<gene>
    <name evidence="1" type="ORF">E4P33_09595</name>
</gene>
<dbReference type="EMBL" id="SPNK01000011">
    <property type="protein sequence ID" value="TFI00051.1"/>
    <property type="molecule type" value="Genomic_DNA"/>
</dbReference>
<sequence length="73" mass="8169">MRVSTFWELMSHEFGAGYCRVLADDLVLSEVGERTATEALAAGVDPKSVWFAVCRAQDVPESRWWGPDQPPRS</sequence>
<organism evidence="1 2">
    <name type="scientific">Kocuria rhizophila</name>
    <dbReference type="NCBI Taxonomy" id="72000"/>
    <lineage>
        <taxon>Bacteria</taxon>
        <taxon>Bacillati</taxon>
        <taxon>Actinomycetota</taxon>
        <taxon>Actinomycetes</taxon>
        <taxon>Micrococcales</taxon>
        <taxon>Micrococcaceae</taxon>
        <taxon>Kocuria</taxon>
    </lineage>
</organism>
<keyword evidence="2" id="KW-1185">Reference proteome</keyword>
<name>A0AAX2SCB2_KOCRH</name>
<comment type="caution">
    <text evidence="1">The sequence shown here is derived from an EMBL/GenBank/DDBJ whole genome shotgun (WGS) entry which is preliminary data.</text>
</comment>
<evidence type="ECO:0000313" key="2">
    <source>
        <dbReference type="Proteomes" id="UP000298017"/>
    </source>
</evidence>
<dbReference type="Proteomes" id="UP000298017">
    <property type="component" value="Unassembled WGS sequence"/>
</dbReference>
<dbReference type="RefSeq" id="WP_019310904.1">
    <property type="nucleotide sequence ID" value="NZ_CABMOG010000014.1"/>
</dbReference>
<dbReference type="GeneID" id="93231346"/>